<accession>A0A4S4KXS8</accession>
<dbReference type="Proteomes" id="UP000308199">
    <property type="component" value="Unassembled WGS sequence"/>
</dbReference>
<name>A0A4S4KXS8_9AGAM</name>
<feature type="non-terminal residue" evidence="1">
    <location>
        <position position="1"/>
    </location>
</feature>
<dbReference type="AlphaFoldDB" id="A0A4S4KXS8"/>
<protein>
    <submittedName>
        <fullName evidence="1">Uncharacterized protein</fullName>
    </submittedName>
</protein>
<proteinExistence type="predicted"/>
<keyword evidence="2" id="KW-1185">Reference proteome</keyword>
<comment type="caution">
    <text evidence="1">The sequence shown here is derived from an EMBL/GenBank/DDBJ whole genome shotgun (WGS) entry which is preliminary data.</text>
</comment>
<dbReference type="EMBL" id="SGPK01000527">
    <property type="protein sequence ID" value="THH02968.1"/>
    <property type="molecule type" value="Genomic_DNA"/>
</dbReference>
<reference evidence="1 2" key="1">
    <citation type="submission" date="2019-02" db="EMBL/GenBank/DDBJ databases">
        <title>Genome sequencing of the rare red list fungi Phellinidium pouzarii.</title>
        <authorList>
            <person name="Buettner E."/>
            <person name="Kellner H."/>
        </authorList>
    </citation>
    <scope>NUCLEOTIDE SEQUENCE [LARGE SCALE GENOMIC DNA]</scope>
    <source>
        <strain evidence="1 2">DSM 108285</strain>
    </source>
</reference>
<evidence type="ECO:0000313" key="2">
    <source>
        <dbReference type="Proteomes" id="UP000308199"/>
    </source>
</evidence>
<gene>
    <name evidence="1" type="ORF">EW145_g6645</name>
</gene>
<organism evidence="1 2">
    <name type="scientific">Phellinidium pouzarii</name>
    <dbReference type="NCBI Taxonomy" id="167371"/>
    <lineage>
        <taxon>Eukaryota</taxon>
        <taxon>Fungi</taxon>
        <taxon>Dikarya</taxon>
        <taxon>Basidiomycota</taxon>
        <taxon>Agaricomycotina</taxon>
        <taxon>Agaricomycetes</taxon>
        <taxon>Hymenochaetales</taxon>
        <taxon>Hymenochaetaceae</taxon>
        <taxon>Phellinidium</taxon>
    </lineage>
</organism>
<sequence length="164" mass="18342">YMEDTIQSKSGIYSLGVQRILRLCFMETLPEEHCTRHAITLHAFQPTWKTRSGTGESINTEIYAVGSPALQIPNQVLWTKKNVVPIQEVSDDKWRLALIAQSRAPTTTIPWESTLIVSNAGPTHMESYPPTPENIDYLTILTVEPVSGAIAIKSPSLLRIVHFE</sequence>
<evidence type="ECO:0000313" key="1">
    <source>
        <dbReference type="EMBL" id="THH02968.1"/>
    </source>
</evidence>